<sequence>MRFGSLVPYHFIAPCRAVDVLLVMCSPIVCLFKRDLRRLSIKVRIRQKTCLRPLKTPYDAQTDGLVSRTAASPLVEGQLRAAIYQ</sequence>
<keyword evidence="1" id="KW-1133">Transmembrane helix</keyword>
<evidence type="ECO:0000313" key="2">
    <source>
        <dbReference type="EMBL" id="SHF57014.1"/>
    </source>
</evidence>
<dbReference type="Proteomes" id="UP000184144">
    <property type="component" value="Unassembled WGS sequence"/>
</dbReference>
<accession>A0A1M5CQK3</accession>
<gene>
    <name evidence="2" type="ORF">SAMN05444273_107233</name>
</gene>
<keyword evidence="1" id="KW-0812">Transmembrane</keyword>
<keyword evidence="3" id="KW-1185">Reference proteome</keyword>
<organism evidence="2 3">
    <name type="scientific">Litoreibacter ascidiaceicola</name>
    <dbReference type="NCBI Taxonomy" id="1486859"/>
    <lineage>
        <taxon>Bacteria</taxon>
        <taxon>Pseudomonadati</taxon>
        <taxon>Pseudomonadota</taxon>
        <taxon>Alphaproteobacteria</taxon>
        <taxon>Rhodobacterales</taxon>
        <taxon>Roseobacteraceae</taxon>
        <taxon>Litoreibacter</taxon>
    </lineage>
</organism>
<proteinExistence type="predicted"/>
<dbReference type="AlphaFoldDB" id="A0A1M5CQK3"/>
<protein>
    <submittedName>
        <fullName evidence="2">Uncharacterized protein</fullName>
    </submittedName>
</protein>
<name>A0A1M5CQK3_9RHOB</name>
<dbReference type="EMBL" id="FQUV01000007">
    <property type="protein sequence ID" value="SHF57014.1"/>
    <property type="molecule type" value="Genomic_DNA"/>
</dbReference>
<dbReference type="STRING" id="1486859.SAMN05444273_107233"/>
<evidence type="ECO:0000256" key="1">
    <source>
        <dbReference type="SAM" id="Phobius"/>
    </source>
</evidence>
<reference evidence="3" key="1">
    <citation type="submission" date="2016-11" db="EMBL/GenBank/DDBJ databases">
        <authorList>
            <person name="Varghese N."/>
            <person name="Submissions S."/>
        </authorList>
    </citation>
    <scope>NUCLEOTIDE SEQUENCE [LARGE SCALE GENOMIC DNA]</scope>
    <source>
        <strain evidence="3">DSM 100566</strain>
    </source>
</reference>
<evidence type="ECO:0000313" key="3">
    <source>
        <dbReference type="Proteomes" id="UP000184144"/>
    </source>
</evidence>
<feature type="transmembrane region" description="Helical" evidence="1">
    <location>
        <begin position="6"/>
        <end position="32"/>
    </location>
</feature>
<keyword evidence="1" id="KW-0472">Membrane</keyword>